<sequence length="194" mass="22124">MDHENIKKRELSHRSGRVSLAERKPALERQETGASHGVRLWFRDRCFARGQTRVSGFGDKRFSIRFTRFLIAGFDSINFLARSTISDELSGCLSPNRTDCGFRGQAPAGAARCNVDTGRSQRREEFWSRKTRVSSFSRVGIAPRVRCRTTRGAMPGLIKSLQRSKLGKLHHGRQHKLQRCEALWQRHISLIASM</sequence>
<comment type="caution">
    <text evidence="1">The sequence shown here is derived from an EMBL/GenBank/DDBJ whole genome shotgun (WGS) entry which is preliminary data.</text>
</comment>
<keyword evidence="2" id="KW-1185">Reference proteome</keyword>
<reference evidence="1 2" key="1">
    <citation type="submission" date="2019-08" db="EMBL/GenBank/DDBJ databases">
        <title>Deep-cultivation of Planctomycetes and their phenomic and genomic characterization uncovers novel biology.</title>
        <authorList>
            <person name="Wiegand S."/>
            <person name="Jogler M."/>
            <person name="Boedeker C."/>
            <person name="Pinto D."/>
            <person name="Vollmers J."/>
            <person name="Rivas-Marin E."/>
            <person name="Kohn T."/>
            <person name="Peeters S.H."/>
            <person name="Heuer A."/>
            <person name="Rast P."/>
            <person name="Oberbeckmann S."/>
            <person name="Bunk B."/>
            <person name="Jeske O."/>
            <person name="Meyerdierks A."/>
            <person name="Storesund J.E."/>
            <person name="Kallscheuer N."/>
            <person name="Luecker S."/>
            <person name="Lage O.M."/>
            <person name="Pohl T."/>
            <person name="Merkel B.J."/>
            <person name="Hornburger P."/>
            <person name="Mueller R.-W."/>
            <person name="Bruemmer F."/>
            <person name="Labrenz M."/>
            <person name="Spormann A.M."/>
            <person name="Op Den Camp H."/>
            <person name="Overmann J."/>
            <person name="Amann R."/>
            <person name="Jetten M.S.M."/>
            <person name="Mascher T."/>
            <person name="Medema M.H."/>
            <person name="Devos D.P."/>
            <person name="Kaster A.-K."/>
            <person name="Ovreas L."/>
            <person name="Rohde M."/>
            <person name="Galperin M.Y."/>
            <person name="Jogler C."/>
        </authorList>
    </citation>
    <scope>NUCLEOTIDE SEQUENCE [LARGE SCALE GENOMIC DNA]</scope>
    <source>
        <strain evidence="1 2">LF1</strain>
    </source>
</reference>
<accession>A0A5B1CI48</accession>
<name>A0A5B1CI48_9BACT</name>
<dbReference type="EMBL" id="VRLW01000001">
    <property type="protein sequence ID" value="KAA1260236.1"/>
    <property type="molecule type" value="Genomic_DNA"/>
</dbReference>
<evidence type="ECO:0000313" key="1">
    <source>
        <dbReference type="EMBL" id="KAA1260236.1"/>
    </source>
</evidence>
<organism evidence="1 2">
    <name type="scientific">Rubripirellula obstinata</name>
    <dbReference type="NCBI Taxonomy" id="406547"/>
    <lineage>
        <taxon>Bacteria</taxon>
        <taxon>Pseudomonadati</taxon>
        <taxon>Planctomycetota</taxon>
        <taxon>Planctomycetia</taxon>
        <taxon>Pirellulales</taxon>
        <taxon>Pirellulaceae</taxon>
        <taxon>Rubripirellula</taxon>
    </lineage>
</organism>
<dbReference type="AlphaFoldDB" id="A0A5B1CI48"/>
<evidence type="ECO:0000313" key="2">
    <source>
        <dbReference type="Proteomes" id="UP000322699"/>
    </source>
</evidence>
<protein>
    <submittedName>
        <fullName evidence="1">Uncharacterized protein</fullName>
    </submittedName>
</protein>
<gene>
    <name evidence="1" type="ORF">LF1_27750</name>
</gene>
<proteinExistence type="predicted"/>
<dbReference type="Proteomes" id="UP000322699">
    <property type="component" value="Unassembled WGS sequence"/>
</dbReference>